<comment type="caution">
    <text evidence="1">The sequence shown here is derived from an EMBL/GenBank/DDBJ whole genome shotgun (WGS) entry which is preliminary data.</text>
</comment>
<gene>
    <name evidence="1" type="ORF">OPV22_008877</name>
</gene>
<reference evidence="1 2" key="1">
    <citation type="submission" date="2022-12" db="EMBL/GenBank/DDBJ databases">
        <title>Chromosome-scale assembly of the Ensete ventricosum genome.</title>
        <authorList>
            <person name="Dussert Y."/>
            <person name="Stocks J."/>
            <person name="Wendawek A."/>
            <person name="Woldeyes F."/>
            <person name="Nichols R.A."/>
            <person name="Borrell J.S."/>
        </authorList>
    </citation>
    <scope>NUCLEOTIDE SEQUENCE [LARGE SCALE GENOMIC DNA]</scope>
    <source>
        <strain evidence="2">cv. Maze</strain>
        <tissue evidence="1">Seeds</tissue>
    </source>
</reference>
<name>A0AAV8PQ19_ENSVE</name>
<dbReference type="EMBL" id="JAQQAF010000003">
    <property type="protein sequence ID" value="KAJ8498325.1"/>
    <property type="molecule type" value="Genomic_DNA"/>
</dbReference>
<keyword evidence="2" id="KW-1185">Reference proteome</keyword>
<organism evidence="1 2">
    <name type="scientific">Ensete ventricosum</name>
    <name type="common">Abyssinian banana</name>
    <name type="synonym">Musa ensete</name>
    <dbReference type="NCBI Taxonomy" id="4639"/>
    <lineage>
        <taxon>Eukaryota</taxon>
        <taxon>Viridiplantae</taxon>
        <taxon>Streptophyta</taxon>
        <taxon>Embryophyta</taxon>
        <taxon>Tracheophyta</taxon>
        <taxon>Spermatophyta</taxon>
        <taxon>Magnoliopsida</taxon>
        <taxon>Liliopsida</taxon>
        <taxon>Zingiberales</taxon>
        <taxon>Musaceae</taxon>
        <taxon>Ensete</taxon>
    </lineage>
</organism>
<evidence type="ECO:0000313" key="1">
    <source>
        <dbReference type="EMBL" id="KAJ8498325.1"/>
    </source>
</evidence>
<sequence length="119" mass="13402">MFSTAAATFCDRLLRNRRSIRTKKPIAFPSTFCDRLLRNRWSIRTKKPIAFLITGARRWRRAERLAAAASVVANGTAMDWVGPGLVGLSMLSPCGKWVQFGVAQSQLIEMTLLRRSCPF</sequence>
<proteinExistence type="predicted"/>
<protein>
    <submittedName>
        <fullName evidence="1">Uncharacterized protein</fullName>
    </submittedName>
</protein>
<evidence type="ECO:0000313" key="2">
    <source>
        <dbReference type="Proteomes" id="UP001222027"/>
    </source>
</evidence>
<accession>A0AAV8PQ19</accession>
<dbReference type="AlphaFoldDB" id="A0AAV8PQ19"/>
<dbReference type="Proteomes" id="UP001222027">
    <property type="component" value="Unassembled WGS sequence"/>
</dbReference>